<gene>
    <name evidence="3" type="ORF">IDH45_22915</name>
</gene>
<dbReference type="PANTHER" id="PTHR46211:SF14">
    <property type="entry name" value="GLYCEROPHOSPHODIESTER PHOSPHODIESTERASE"/>
    <property type="match status" value="1"/>
</dbReference>
<protein>
    <submittedName>
        <fullName evidence="3">DUF1080 domain-containing protein</fullName>
    </submittedName>
</protein>
<evidence type="ECO:0000313" key="4">
    <source>
        <dbReference type="Proteomes" id="UP000639396"/>
    </source>
</evidence>
<sequence length="1415" mass="155919">MRRGKKTVSSILAIAMLAGLLPAYADRAEAAEGRKELPIRQTLAEPIIDGNLDESVWSLNGNVQTVLSAEGADSLQSRFGMVWDNKHLYIGVATEDPNLSKSPNVDKDPTNTPDDYYWDHPNVTIFLDPQLHQSTPYQGKDVQLGFVYKSGTSTPYFSFGAADTNKNRDEKQILRAIRKTDKGWNLETAIPWKFLDFDPHLMKQIGMELTVGSSFVNGEGKMVKPSKAWSAFERQSFWNDTYGFGIVKLDGSNPVTGFTSDVLLEESFDGYADGQIPFGWISNVNAGSSPFGVVNNVYGDGRLVFDGNSTGEQARIFAPVQWDNYTVEAELQFQGAVNTGRWASLMFRAPSAGLHPYNQMAMRQNGTYEIAFRNANNGWDVPVTGSWGKALELNKDYSFKVRAFDHNVKLYIKEVDKPAYDLLTDKWMSSLLLERGKVGFQADQSKISVNHLKVTRIRAEHIQLALPAQVEALSGPIAAANEVVFSDGIKESVPVDRIKWYSSDSAIIRVVNNQLVPLKEGTAEVTAVYDNASATRQIQVMASLSGKQVTTLRHEPGYLLANVDQAVDLNTIEFQADFNDFTTGTVKGSELTWSTDGSGVVMNGGTLTAKQKGLHKVRATVGAAAVDLLVAAKPAAEGEYVLYESDFAGVADGSLPDGWKVIEQPAGTSAGVKNGVFEIDATVPGTAMRVLLPDELKLFGNYKIEAEATHAKANDSSRWHSVMFRVQNDNYPYYQMAVRQNAAASNGVEFAERTPANGWNVMEAKSYKEAIQPEQFYRYTIKAHNERVQEFINDALIVNTGMAHAYAKGGIGLQANGSLMKVARVKVTLQQEALPKLPDSSFANVVEPLTKISLAPSIIGAVESAGQNWTINPDKRPATVILHVNESLQVTGVKRREVLMPLGDALQKLDGKTIPAFYVHDSATVAKLVEYLKAEGIADAFIVSDQPALVKEARTAYPIIRGIIDFPHAAANLTHKQLMDIRRTTNANLAKIALLPERSASQEHVEYLQERLITVWAKHTGRGPLPNEIAHHKLITSGVNGIVTLSPDTLHDVLGTYDKNTTLVRKPWIIGHRGIPALAPENTLEGAVLAYEKGADIVENDIYITKDDKVVIMHDTTLDRTTNGTGSIENYTLAELKQLLANKQFPEQYPDARIPTLEEYFQEFKGKDLLHFIEIKTYNPKVIDPMLALIEQYDVEDQVVMISFIGDQIKRVNEKMPGMSLGLLTGGQANDNDISRSLYRVLDTIQPLNTTFNTSYPGFGKPFLEASKHRGITIWPWTYRDMNDYKNAFAMGVYGLTTDYNHWSSDWADRIRPSRQKVQLMVGGQAELKADVRTYAGATMNVTPEIVVLSGRDIIEASGGKVTAKANGTAYVTLRYTNTSGGSPVYDIYTQPVAIEVKEEEETSAKADTTTKAGT</sequence>
<evidence type="ECO:0000313" key="3">
    <source>
        <dbReference type="EMBL" id="MBD2864832.1"/>
    </source>
</evidence>
<dbReference type="RefSeq" id="WP_190930453.1">
    <property type="nucleotide sequence ID" value="NZ_JACXJA010000034.1"/>
</dbReference>
<evidence type="ECO:0000256" key="1">
    <source>
        <dbReference type="SAM" id="SignalP"/>
    </source>
</evidence>
<dbReference type="Pfam" id="PF03009">
    <property type="entry name" value="GDPD"/>
    <property type="match status" value="1"/>
</dbReference>
<dbReference type="Proteomes" id="UP000639396">
    <property type="component" value="Unassembled WGS sequence"/>
</dbReference>
<dbReference type="Gene3D" id="3.20.20.190">
    <property type="entry name" value="Phosphatidylinositol (PI) phosphodiesterase"/>
    <property type="match status" value="1"/>
</dbReference>
<dbReference type="SUPFAM" id="SSF51695">
    <property type="entry name" value="PLC-like phosphodiesterases"/>
    <property type="match status" value="1"/>
</dbReference>
<dbReference type="Gene3D" id="2.60.40.1080">
    <property type="match status" value="1"/>
</dbReference>
<dbReference type="GO" id="GO:0008081">
    <property type="term" value="F:phosphoric diester hydrolase activity"/>
    <property type="evidence" value="ECO:0007669"/>
    <property type="project" value="InterPro"/>
</dbReference>
<accession>A0A927CDY3</accession>
<dbReference type="InterPro" id="IPR030395">
    <property type="entry name" value="GP_PDE_dom"/>
</dbReference>
<dbReference type="GO" id="GO:0004553">
    <property type="term" value="F:hydrolase activity, hydrolyzing O-glycosyl compounds"/>
    <property type="evidence" value="ECO:0007669"/>
    <property type="project" value="InterPro"/>
</dbReference>
<dbReference type="InterPro" id="IPR017946">
    <property type="entry name" value="PLC-like_Pdiesterase_TIM-brl"/>
</dbReference>
<dbReference type="GO" id="GO:0030246">
    <property type="term" value="F:carbohydrate binding"/>
    <property type="evidence" value="ECO:0007669"/>
    <property type="project" value="InterPro"/>
</dbReference>
<organism evidence="3 4">
    <name type="scientific">Paenibacillus oceani</name>
    <dbReference type="NCBI Taxonomy" id="2772510"/>
    <lineage>
        <taxon>Bacteria</taxon>
        <taxon>Bacillati</taxon>
        <taxon>Bacillota</taxon>
        <taxon>Bacilli</taxon>
        <taxon>Bacillales</taxon>
        <taxon>Paenibacillaceae</taxon>
        <taxon>Paenibacillus</taxon>
    </lineage>
</organism>
<dbReference type="GO" id="GO:0016052">
    <property type="term" value="P:carbohydrate catabolic process"/>
    <property type="evidence" value="ECO:0007669"/>
    <property type="project" value="InterPro"/>
</dbReference>
<feature type="chain" id="PRO_5038941818" evidence="1">
    <location>
        <begin position="26"/>
        <end position="1415"/>
    </location>
</feature>
<dbReference type="Pfam" id="PF06439">
    <property type="entry name" value="3keto-disac_hyd"/>
    <property type="match status" value="1"/>
</dbReference>
<dbReference type="Pfam" id="PF06452">
    <property type="entry name" value="CBM9_1"/>
    <property type="match status" value="1"/>
</dbReference>
<dbReference type="InterPro" id="IPR010502">
    <property type="entry name" value="Carb-bd_dom_fam9"/>
</dbReference>
<dbReference type="GO" id="GO:0006629">
    <property type="term" value="P:lipid metabolic process"/>
    <property type="evidence" value="ECO:0007669"/>
    <property type="project" value="InterPro"/>
</dbReference>
<dbReference type="EMBL" id="JACXJA010000034">
    <property type="protein sequence ID" value="MBD2864832.1"/>
    <property type="molecule type" value="Genomic_DNA"/>
</dbReference>
<dbReference type="PANTHER" id="PTHR46211">
    <property type="entry name" value="GLYCEROPHOSPHORYL DIESTER PHOSPHODIESTERASE"/>
    <property type="match status" value="1"/>
</dbReference>
<comment type="caution">
    <text evidence="3">The sequence shown here is derived from an EMBL/GenBank/DDBJ whole genome shotgun (WGS) entry which is preliminary data.</text>
</comment>
<name>A0A927CDY3_9BACL</name>
<reference evidence="3" key="1">
    <citation type="submission" date="2020-09" db="EMBL/GenBank/DDBJ databases">
        <title>A novel bacterium of genus Paenibacillus, isolated from South China Sea.</title>
        <authorList>
            <person name="Huang H."/>
            <person name="Mo K."/>
            <person name="Hu Y."/>
        </authorList>
    </citation>
    <scope>NUCLEOTIDE SEQUENCE</scope>
    <source>
        <strain evidence="3">IB182363</strain>
    </source>
</reference>
<feature type="domain" description="GP-PDE" evidence="2">
    <location>
        <begin position="1067"/>
        <end position="1308"/>
    </location>
</feature>
<dbReference type="PROSITE" id="PS51704">
    <property type="entry name" value="GP_PDE"/>
    <property type="match status" value="1"/>
</dbReference>
<feature type="signal peptide" evidence="1">
    <location>
        <begin position="1"/>
        <end position="25"/>
    </location>
</feature>
<keyword evidence="4" id="KW-1185">Reference proteome</keyword>
<dbReference type="InterPro" id="IPR010496">
    <property type="entry name" value="AL/BT2_dom"/>
</dbReference>
<dbReference type="Gene3D" id="2.60.120.560">
    <property type="entry name" value="Exo-inulinase, domain 1"/>
    <property type="match status" value="2"/>
</dbReference>
<evidence type="ECO:0000259" key="2">
    <source>
        <dbReference type="PROSITE" id="PS51704"/>
    </source>
</evidence>
<dbReference type="SUPFAM" id="SSF49344">
    <property type="entry name" value="CBD9-like"/>
    <property type="match status" value="1"/>
</dbReference>
<keyword evidence="1" id="KW-0732">Signal</keyword>
<dbReference type="Gene3D" id="2.60.40.1190">
    <property type="match status" value="1"/>
</dbReference>
<proteinExistence type="predicted"/>